<evidence type="ECO:0000256" key="1">
    <source>
        <dbReference type="ARBA" id="ARBA00011073"/>
    </source>
</evidence>
<dbReference type="InterPro" id="IPR023827">
    <property type="entry name" value="Peptidase_S8_Asp-AS"/>
</dbReference>
<keyword evidence="12" id="KW-1185">Reference proteome</keyword>
<evidence type="ECO:0000256" key="7">
    <source>
        <dbReference type="SAM" id="MobiDB-lite"/>
    </source>
</evidence>
<sequence length="479" mass="50238">MRILTSVVALVAAPLALAAPPLHKTAGAAVPNQYIVVFKDNLFDDAITKHFEWVQELLRPYVPSAPLFNVQDDGRLAEPHVSSMSLMDDIFGIFHKYNLGGFKGYSARLPSFVAKLLKDHSDIAHVEEDKVVTLFGTQPKAPSWGLTRISVRDHPEASVKSYTYPDSAGTGVTAYVIDTGIFVKHPEFQGRARFGASFTSETGAEKNADGNGHGTHVAGTIGSKTYGVAKNVTLVAVKVLDGQGSGTTSGVIAGIDWAAKDVAKNNANGKPRKSVANMSLGGGASAALDKAVKAAINAGLVFAIAAGNSGGDACKLSPARVPEAITVAASDKDDKLASFSERGTCVDIIAPGVDITSTWMNGKTNTISGTSMATPHVCGVVALALAEGSFATVKEVHDYVKTIASKDRIAGSLRGAPNSLLYNNVLGGGIPDDEPKEPKPQPEPEPEPPTEGECPIPQCLFDPECTSCCVDCLWRALRA</sequence>
<dbReference type="SUPFAM" id="SSF54897">
    <property type="entry name" value="Protease propeptides/inhibitors"/>
    <property type="match status" value="1"/>
</dbReference>
<evidence type="ECO:0000259" key="10">
    <source>
        <dbReference type="Pfam" id="PF05922"/>
    </source>
</evidence>
<dbReference type="Pfam" id="PF05922">
    <property type="entry name" value="Inhibitor_I9"/>
    <property type="match status" value="1"/>
</dbReference>
<evidence type="ECO:0000256" key="5">
    <source>
        <dbReference type="PROSITE-ProRule" id="PRU01240"/>
    </source>
</evidence>
<feature type="active site" description="Charge relay system" evidence="5">
    <location>
        <position position="178"/>
    </location>
</feature>
<proteinExistence type="inferred from homology"/>
<dbReference type="InterPro" id="IPR000209">
    <property type="entry name" value="Peptidase_S8/S53_dom"/>
</dbReference>
<dbReference type="PROSITE" id="PS00137">
    <property type="entry name" value="SUBTILASE_HIS"/>
    <property type="match status" value="1"/>
</dbReference>
<dbReference type="InterPro" id="IPR022398">
    <property type="entry name" value="Peptidase_S8_His-AS"/>
</dbReference>
<comment type="caution">
    <text evidence="11">The sequence shown here is derived from an EMBL/GenBank/DDBJ whole genome shotgun (WGS) entry which is preliminary data.</text>
</comment>
<dbReference type="InterPro" id="IPR036852">
    <property type="entry name" value="Peptidase_S8/S53_dom_sf"/>
</dbReference>
<evidence type="ECO:0000256" key="6">
    <source>
        <dbReference type="RuleBase" id="RU003355"/>
    </source>
</evidence>
<feature type="chain" id="PRO_5045752999" evidence="8">
    <location>
        <begin position="19"/>
        <end position="479"/>
    </location>
</feature>
<dbReference type="Gene3D" id="3.40.50.200">
    <property type="entry name" value="Peptidase S8/S53 domain"/>
    <property type="match status" value="1"/>
</dbReference>
<reference evidence="11 12" key="1">
    <citation type="submission" date="2023-09" db="EMBL/GenBank/DDBJ databases">
        <title>Pangenome analysis of Batrachochytrium dendrobatidis and related Chytrids.</title>
        <authorList>
            <person name="Yacoub M.N."/>
            <person name="Stajich J.E."/>
            <person name="James T.Y."/>
        </authorList>
    </citation>
    <scope>NUCLEOTIDE SEQUENCE [LARGE SCALE GENOMIC DNA]</scope>
    <source>
        <strain evidence="11 12">JEL0888</strain>
    </source>
</reference>
<dbReference type="PANTHER" id="PTHR43806">
    <property type="entry name" value="PEPTIDASE S8"/>
    <property type="match status" value="1"/>
</dbReference>
<dbReference type="CDD" id="cd04077">
    <property type="entry name" value="Peptidases_S8_PCSK9_ProteinaseK_like"/>
    <property type="match status" value="1"/>
</dbReference>
<feature type="domain" description="Inhibitor I9" evidence="10">
    <location>
        <begin position="33"/>
        <end position="134"/>
    </location>
</feature>
<dbReference type="InterPro" id="IPR010259">
    <property type="entry name" value="S8pro/Inhibitor_I9"/>
</dbReference>
<evidence type="ECO:0000313" key="12">
    <source>
        <dbReference type="Proteomes" id="UP001527925"/>
    </source>
</evidence>
<feature type="active site" description="Charge relay system" evidence="5">
    <location>
        <position position="371"/>
    </location>
</feature>
<dbReference type="PROSITE" id="PS00136">
    <property type="entry name" value="SUBTILASE_ASP"/>
    <property type="match status" value="1"/>
</dbReference>
<dbReference type="PROSITE" id="PS51892">
    <property type="entry name" value="SUBTILASE"/>
    <property type="match status" value="1"/>
</dbReference>
<evidence type="ECO:0000256" key="3">
    <source>
        <dbReference type="ARBA" id="ARBA00022801"/>
    </source>
</evidence>
<gene>
    <name evidence="11" type="ORF">HK105_201811</name>
</gene>
<dbReference type="SUPFAM" id="SSF52743">
    <property type="entry name" value="Subtilisin-like"/>
    <property type="match status" value="1"/>
</dbReference>
<dbReference type="PROSITE" id="PS00138">
    <property type="entry name" value="SUBTILASE_SER"/>
    <property type="match status" value="1"/>
</dbReference>
<keyword evidence="4 5" id="KW-0720">Serine protease</keyword>
<accession>A0ABR4NFV7</accession>
<name>A0ABR4NFV7_9FUNG</name>
<dbReference type="PRINTS" id="PR00723">
    <property type="entry name" value="SUBTILISIN"/>
</dbReference>
<evidence type="ECO:0000256" key="8">
    <source>
        <dbReference type="SAM" id="SignalP"/>
    </source>
</evidence>
<feature type="domain" description="Peptidase S8/S53" evidence="9">
    <location>
        <begin position="169"/>
        <end position="405"/>
    </location>
</feature>
<evidence type="ECO:0000259" key="9">
    <source>
        <dbReference type="Pfam" id="PF00082"/>
    </source>
</evidence>
<feature type="region of interest" description="Disordered" evidence="7">
    <location>
        <begin position="427"/>
        <end position="453"/>
    </location>
</feature>
<evidence type="ECO:0000313" key="11">
    <source>
        <dbReference type="EMBL" id="KAL2918411.1"/>
    </source>
</evidence>
<dbReference type="Pfam" id="PF00082">
    <property type="entry name" value="Peptidase_S8"/>
    <property type="match status" value="1"/>
</dbReference>
<dbReference type="PANTHER" id="PTHR43806:SF11">
    <property type="entry name" value="CEREVISIN-RELATED"/>
    <property type="match status" value="1"/>
</dbReference>
<dbReference type="Gene3D" id="3.30.70.80">
    <property type="entry name" value="Peptidase S8 propeptide/proteinase inhibitor I9"/>
    <property type="match status" value="1"/>
</dbReference>
<dbReference type="EMBL" id="JADGIZ020000006">
    <property type="protein sequence ID" value="KAL2918411.1"/>
    <property type="molecule type" value="Genomic_DNA"/>
</dbReference>
<feature type="active site" description="Charge relay system" evidence="5">
    <location>
        <position position="213"/>
    </location>
</feature>
<feature type="signal peptide" evidence="8">
    <location>
        <begin position="1"/>
        <end position="18"/>
    </location>
</feature>
<keyword evidence="8" id="KW-0732">Signal</keyword>
<dbReference type="InterPro" id="IPR023828">
    <property type="entry name" value="Peptidase_S8_Ser-AS"/>
</dbReference>
<dbReference type="InterPro" id="IPR015500">
    <property type="entry name" value="Peptidase_S8_subtilisin-rel"/>
</dbReference>
<dbReference type="InterPro" id="IPR034193">
    <property type="entry name" value="PCSK9_ProteinaseK-like"/>
</dbReference>
<dbReference type="InterPro" id="IPR037045">
    <property type="entry name" value="S8pro/Inhibitor_I9_sf"/>
</dbReference>
<evidence type="ECO:0000256" key="4">
    <source>
        <dbReference type="ARBA" id="ARBA00022825"/>
    </source>
</evidence>
<organism evidence="11 12">
    <name type="scientific">Polyrhizophydium stewartii</name>
    <dbReference type="NCBI Taxonomy" id="2732419"/>
    <lineage>
        <taxon>Eukaryota</taxon>
        <taxon>Fungi</taxon>
        <taxon>Fungi incertae sedis</taxon>
        <taxon>Chytridiomycota</taxon>
        <taxon>Chytridiomycota incertae sedis</taxon>
        <taxon>Chytridiomycetes</taxon>
        <taxon>Rhizophydiales</taxon>
        <taxon>Rhizophydiales incertae sedis</taxon>
        <taxon>Polyrhizophydium</taxon>
    </lineage>
</organism>
<protein>
    <submittedName>
        <fullName evidence="11">Uncharacterized protein</fullName>
    </submittedName>
</protein>
<comment type="similarity">
    <text evidence="1 5 6">Belongs to the peptidase S8 family.</text>
</comment>
<dbReference type="InterPro" id="IPR050131">
    <property type="entry name" value="Peptidase_S8_subtilisin-like"/>
</dbReference>
<dbReference type="Proteomes" id="UP001527925">
    <property type="component" value="Unassembled WGS sequence"/>
</dbReference>
<keyword evidence="2 5" id="KW-0645">Protease</keyword>
<evidence type="ECO:0000256" key="2">
    <source>
        <dbReference type="ARBA" id="ARBA00022670"/>
    </source>
</evidence>
<keyword evidence="3 5" id="KW-0378">Hydrolase</keyword>